<feature type="chain" id="PRO_5030053692" description="ABC transporter substrate-binding protein" evidence="4">
    <location>
        <begin position="25"/>
        <end position="385"/>
    </location>
</feature>
<evidence type="ECO:0000256" key="1">
    <source>
        <dbReference type="ARBA" id="ARBA00008520"/>
    </source>
</evidence>
<organism evidence="5 6">
    <name type="scientific">Candidatus Thermofonsia Clade 1 bacterium</name>
    <dbReference type="NCBI Taxonomy" id="2364210"/>
    <lineage>
        <taxon>Bacteria</taxon>
        <taxon>Bacillati</taxon>
        <taxon>Chloroflexota</taxon>
        <taxon>Candidatus Thermofontia</taxon>
        <taxon>Candidatus Thermofonsia Clade 1</taxon>
    </lineage>
</organism>
<protein>
    <recommendedName>
        <fullName evidence="7">ABC transporter substrate-binding protein</fullName>
    </recommendedName>
</protein>
<name>A0A2M8PDF6_9CHLR</name>
<dbReference type="GO" id="GO:0042956">
    <property type="term" value="P:maltodextrin transmembrane transport"/>
    <property type="evidence" value="ECO:0007669"/>
    <property type="project" value="TreeGrafter"/>
</dbReference>
<evidence type="ECO:0000313" key="5">
    <source>
        <dbReference type="EMBL" id="PJF35579.1"/>
    </source>
</evidence>
<evidence type="ECO:0008006" key="7">
    <source>
        <dbReference type="Google" id="ProtNLM"/>
    </source>
</evidence>
<proteinExistence type="inferred from homology"/>
<dbReference type="GO" id="GO:0055052">
    <property type="term" value="C:ATP-binding cassette (ABC) transporter complex, substrate-binding subunit-containing"/>
    <property type="evidence" value="ECO:0007669"/>
    <property type="project" value="TreeGrafter"/>
</dbReference>
<dbReference type="SUPFAM" id="SSF53850">
    <property type="entry name" value="Periplasmic binding protein-like II"/>
    <property type="match status" value="1"/>
</dbReference>
<keyword evidence="2" id="KW-0813">Transport</keyword>
<reference evidence="5 6" key="1">
    <citation type="submission" date="2017-11" db="EMBL/GenBank/DDBJ databases">
        <title>Evolution of Phototrophy in the Chloroflexi Phylum Driven by Horizontal Gene Transfer.</title>
        <authorList>
            <person name="Ward L.M."/>
            <person name="Hemp J."/>
            <person name="Shih P.M."/>
            <person name="Mcglynn S.E."/>
            <person name="Fischer W."/>
        </authorList>
    </citation>
    <scope>NUCLEOTIDE SEQUENCE [LARGE SCALE GENOMIC DNA]</scope>
    <source>
        <strain evidence="5">JP3_13</strain>
    </source>
</reference>
<dbReference type="InterPro" id="IPR006059">
    <property type="entry name" value="SBP"/>
</dbReference>
<dbReference type="AlphaFoldDB" id="A0A2M8PDF6"/>
<dbReference type="EMBL" id="PGTM01000135">
    <property type="protein sequence ID" value="PJF35579.1"/>
    <property type="molecule type" value="Genomic_DNA"/>
</dbReference>
<evidence type="ECO:0000256" key="3">
    <source>
        <dbReference type="ARBA" id="ARBA00022729"/>
    </source>
</evidence>
<dbReference type="GO" id="GO:0015768">
    <property type="term" value="P:maltose transport"/>
    <property type="evidence" value="ECO:0007669"/>
    <property type="project" value="TreeGrafter"/>
</dbReference>
<evidence type="ECO:0000256" key="4">
    <source>
        <dbReference type="SAM" id="SignalP"/>
    </source>
</evidence>
<dbReference type="Pfam" id="PF13416">
    <property type="entry name" value="SBP_bac_8"/>
    <property type="match status" value="1"/>
</dbReference>
<dbReference type="Proteomes" id="UP000229681">
    <property type="component" value="Unassembled WGS sequence"/>
</dbReference>
<sequence length="385" mass="41786">MRFLRLLSLYLLACAALYSAPSRAQTTLVLWHTWQPPQAALLDSWLADYAPIREGSLIVSRRYVPLGQLAAELEDPTVRPPDAILSVSDALAQSAVRRFAAPLDRNLPSDLRQTLTPVAWQAAQFDNQTRALPLALESYTLYVNRALVKAEPPATLRELAAQAAEYGLILPRDFYPTAGLFFALNGALLDENAESALSVNALGNYLIALRTLAKSNGVLLGEPEDRFRTGEIGYLLAGSWRLPALRAALGTDLGLVALPSAEGRAWQPVARAWQLYIGFGSPFRQVSLDLWRYLVSEQAQAQVLDYGFVPVLPSAVEPEALLAPLASALYSAGVPLPNRPEMAGLWLPLRQAINAVLDEDTDPLTAASTAIARAAENLAALRAQQ</sequence>
<keyword evidence="3 4" id="KW-0732">Signal</keyword>
<feature type="signal peptide" evidence="4">
    <location>
        <begin position="1"/>
        <end position="24"/>
    </location>
</feature>
<evidence type="ECO:0000313" key="6">
    <source>
        <dbReference type="Proteomes" id="UP000229681"/>
    </source>
</evidence>
<comment type="similarity">
    <text evidence="1">Belongs to the bacterial solute-binding protein 1 family.</text>
</comment>
<gene>
    <name evidence="5" type="ORF">CUN49_09820</name>
</gene>
<dbReference type="GO" id="GO:1901982">
    <property type="term" value="F:maltose binding"/>
    <property type="evidence" value="ECO:0007669"/>
    <property type="project" value="TreeGrafter"/>
</dbReference>
<dbReference type="Gene3D" id="3.40.190.10">
    <property type="entry name" value="Periplasmic binding protein-like II"/>
    <property type="match status" value="2"/>
</dbReference>
<comment type="caution">
    <text evidence="5">The sequence shown here is derived from an EMBL/GenBank/DDBJ whole genome shotgun (WGS) entry which is preliminary data.</text>
</comment>
<accession>A0A2M8PDF6</accession>
<evidence type="ECO:0000256" key="2">
    <source>
        <dbReference type="ARBA" id="ARBA00022448"/>
    </source>
</evidence>
<dbReference type="PANTHER" id="PTHR30061">
    <property type="entry name" value="MALTOSE-BINDING PERIPLASMIC PROTEIN"/>
    <property type="match status" value="1"/>
</dbReference>
<dbReference type="PANTHER" id="PTHR30061:SF50">
    <property type="entry name" value="MALTOSE_MALTODEXTRIN-BINDING PERIPLASMIC PROTEIN"/>
    <property type="match status" value="1"/>
</dbReference>